<sequence length="159" mass="17005">MDLVELPVGTGLLGLMPIPGRDGELADDLVQLAEWAPRFVVSLTGQAELAAAGLSHFGELVEEHGASWLHMPITDMGVPDTGFDADWPANAQRLRNALDMGQRVAIHCHGGCGRTGMIALRLMVEEGEDPQDALTRLRDARPCAVETEGQLGWALQATA</sequence>
<evidence type="ECO:0000313" key="2">
    <source>
        <dbReference type="EMBL" id="SPF77859.1"/>
    </source>
</evidence>
<name>A0A2R8APR0_9RHOB</name>
<dbReference type="RefSeq" id="WP_108884543.1">
    <property type="nucleotide sequence ID" value="NZ_OMOJ01000001.1"/>
</dbReference>
<organism evidence="2 3">
    <name type="scientific">Pseudoprimorskyibacter insulae</name>
    <dbReference type="NCBI Taxonomy" id="1695997"/>
    <lineage>
        <taxon>Bacteria</taxon>
        <taxon>Pseudomonadati</taxon>
        <taxon>Pseudomonadota</taxon>
        <taxon>Alphaproteobacteria</taxon>
        <taxon>Rhodobacterales</taxon>
        <taxon>Paracoccaceae</taxon>
        <taxon>Pseudoprimorskyibacter</taxon>
    </lineage>
</organism>
<gene>
    <name evidence="2" type="ORF">PRI8871_00445</name>
</gene>
<dbReference type="InterPro" id="IPR050561">
    <property type="entry name" value="PTP"/>
</dbReference>
<dbReference type="Proteomes" id="UP000244904">
    <property type="component" value="Unassembled WGS sequence"/>
</dbReference>
<dbReference type="PROSITE" id="PS50056">
    <property type="entry name" value="TYR_PHOSPHATASE_2"/>
    <property type="match status" value="1"/>
</dbReference>
<protein>
    <recommendedName>
        <fullName evidence="1">Tyrosine specific protein phosphatases domain-containing protein</fullName>
    </recommendedName>
</protein>
<dbReference type="Gene3D" id="3.90.190.10">
    <property type="entry name" value="Protein tyrosine phosphatase superfamily"/>
    <property type="match status" value="1"/>
</dbReference>
<dbReference type="InterPro" id="IPR000387">
    <property type="entry name" value="Tyr_Pase_dom"/>
</dbReference>
<dbReference type="OrthoDB" id="9806482at2"/>
<feature type="domain" description="Tyrosine specific protein phosphatases" evidence="1">
    <location>
        <begin position="85"/>
        <end position="152"/>
    </location>
</feature>
<accession>A0A2R8APR0</accession>
<dbReference type="PROSITE" id="PS00383">
    <property type="entry name" value="TYR_PHOSPHATASE_1"/>
    <property type="match status" value="1"/>
</dbReference>
<dbReference type="SUPFAM" id="SSF52799">
    <property type="entry name" value="(Phosphotyrosine protein) phosphatases II"/>
    <property type="match status" value="1"/>
</dbReference>
<dbReference type="EMBL" id="OMOJ01000001">
    <property type="protein sequence ID" value="SPF77859.1"/>
    <property type="molecule type" value="Genomic_DNA"/>
</dbReference>
<dbReference type="InterPro" id="IPR016130">
    <property type="entry name" value="Tyr_Pase_AS"/>
</dbReference>
<dbReference type="PANTHER" id="PTHR23339">
    <property type="entry name" value="TYROSINE SPECIFIC PROTEIN PHOSPHATASE AND DUAL SPECIFICITY PROTEIN PHOSPHATASE"/>
    <property type="match status" value="1"/>
</dbReference>
<reference evidence="3" key="1">
    <citation type="submission" date="2018-03" db="EMBL/GenBank/DDBJ databases">
        <authorList>
            <person name="Rodrigo-Torres L."/>
            <person name="Arahal R. D."/>
            <person name="Lucena T."/>
        </authorList>
    </citation>
    <scope>NUCLEOTIDE SEQUENCE [LARGE SCALE GENOMIC DNA]</scope>
    <source>
        <strain evidence="3">CECT 8871</strain>
    </source>
</reference>
<keyword evidence="3" id="KW-1185">Reference proteome</keyword>
<evidence type="ECO:0000259" key="1">
    <source>
        <dbReference type="PROSITE" id="PS50056"/>
    </source>
</evidence>
<proteinExistence type="predicted"/>
<evidence type="ECO:0000313" key="3">
    <source>
        <dbReference type="Proteomes" id="UP000244904"/>
    </source>
</evidence>
<dbReference type="InterPro" id="IPR029021">
    <property type="entry name" value="Prot-tyrosine_phosphatase-like"/>
</dbReference>
<dbReference type="Pfam" id="PF22785">
    <property type="entry name" value="Tc-R-P"/>
    <property type="match status" value="1"/>
</dbReference>
<dbReference type="AlphaFoldDB" id="A0A2R8APR0"/>